<proteinExistence type="predicted"/>
<protein>
    <submittedName>
        <fullName evidence="3">Uncharacterized protein</fullName>
    </submittedName>
</protein>
<reference evidence="3 4" key="1">
    <citation type="journal article" date="2016" name="Front. Microbiol.">
        <title>Comprehensive Phylogenetic Analysis of Bovine Non-aureus Staphylococci Species Based on Whole-Genome Sequencing.</title>
        <authorList>
            <person name="Naushad S."/>
            <person name="Barkema H.W."/>
            <person name="Luby C."/>
            <person name="Condas L.A."/>
            <person name="Nobrega D.B."/>
            <person name="Carson D.A."/>
            <person name="De Buck J."/>
        </authorList>
    </citation>
    <scope>NUCLEOTIDE SEQUENCE [LARGE SCALE GENOMIC DNA]</scope>
    <source>
        <strain evidence="3 4">SNUC 5336</strain>
    </source>
</reference>
<evidence type="ECO:0000256" key="1">
    <source>
        <dbReference type="SAM" id="Coils"/>
    </source>
</evidence>
<keyword evidence="2" id="KW-0812">Transmembrane</keyword>
<keyword evidence="1" id="KW-0175">Coiled coil</keyword>
<evidence type="ECO:0000256" key="2">
    <source>
        <dbReference type="SAM" id="Phobius"/>
    </source>
</evidence>
<keyword evidence="2" id="KW-1133">Transmembrane helix</keyword>
<sequence length="158" mass="18317">MENEELITHRLNAQDEHLKNNDEKLKKLDEEIKRIKEKENDRYIEVSQLNARLDADSKNTKEIVDRLVGSVDKLVDKIDVMTDKYSKYNATVEKRFNQVEKEVTNFINDKKVNTEALGNSSIKNEDTQMSKTAFTSITISVIGVIEVFVRYVAPLFFD</sequence>
<dbReference type="RefSeq" id="WP_107639004.1">
    <property type="nucleotide sequence ID" value="NZ_PZHX01000010.1"/>
</dbReference>
<organism evidence="3 4">
    <name type="scientific">Staphylococcus hominis</name>
    <dbReference type="NCBI Taxonomy" id="1290"/>
    <lineage>
        <taxon>Bacteria</taxon>
        <taxon>Bacillati</taxon>
        <taxon>Bacillota</taxon>
        <taxon>Bacilli</taxon>
        <taxon>Bacillales</taxon>
        <taxon>Staphylococcaceae</taxon>
        <taxon>Staphylococcus</taxon>
    </lineage>
</organism>
<evidence type="ECO:0000313" key="3">
    <source>
        <dbReference type="EMBL" id="PTK30834.1"/>
    </source>
</evidence>
<keyword evidence="2" id="KW-0472">Membrane</keyword>
<dbReference type="Proteomes" id="UP000241540">
    <property type="component" value="Unassembled WGS sequence"/>
</dbReference>
<gene>
    <name evidence="3" type="ORF">BUZ51_06360</name>
</gene>
<dbReference type="Gene3D" id="1.20.5.170">
    <property type="match status" value="1"/>
</dbReference>
<name>A0A974QNK3_STAHO</name>
<comment type="caution">
    <text evidence="3">The sequence shown here is derived from an EMBL/GenBank/DDBJ whole genome shotgun (WGS) entry which is preliminary data.</text>
</comment>
<accession>A0A974QNK3</accession>
<feature type="coiled-coil region" evidence="1">
    <location>
        <begin position="11"/>
        <end position="41"/>
    </location>
</feature>
<dbReference type="AlphaFoldDB" id="A0A974QNK3"/>
<evidence type="ECO:0000313" key="4">
    <source>
        <dbReference type="Proteomes" id="UP000241540"/>
    </source>
</evidence>
<dbReference type="EMBL" id="PZHX01000010">
    <property type="protein sequence ID" value="PTK30834.1"/>
    <property type="molecule type" value="Genomic_DNA"/>
</dbReference>
<feature type="transmembrane region" description="Helical" evidence="2">
    <location>
        <begin position="133"/>
        <end position="153"/>
    </location>
</feature>